<evidence type="ECO:0000313" key="5">
    <source>
        <dbReference type="EMBL" id="QCP12343.1"/>
    </source>
</evidence>
<feature type="signal peptide" evidence="3">
    <location>
        <begin position="1"/>
        <end position="25"/>
    </location>
</feature>
<name>A0A4P8HR97_9BURK</name>
<dbReference type="Pfam" id="PF02321">
    <property type="entry name" value="OEP"/>
    <property type="match status" value="2"/>
</dbReference>
<gene>
    <name evidence="5" type="ORF">FCL38_19390</name>
    <name evidence="4" type="ORF">FHS02_002922</name>
</gene>
<dbReference type="RefSeq" id="WP_137315179.1">
    <property type="nucleotide sequence ID" value="NZ_CP040017.1"/>
</dbReference>
<proteinExistence type="inferred from homology"/>
<dbReference type="InterPro" id="IPR003423">
    <property type="entry name" value="OMP_efflux"/>
</dbReference>
<dbReference type="Proteomes" id="UP000584325">
    <property type="component" value="Unassembled WGS sequence"/>
</dbReference>
<evidence type="ECO:0000313" key="6">
    <source>
        <dbReference type="Proteomes" id="UP000298763"/>
    </source>
</evidence>
<organism evidence="4 7">
    <name type="scientific">Pseudoduganella umbonata</name>
    <dbReference type="NCBI Taxonomy" id="864828"/>
    <lineage>
        <taxon>Bacteria</taxon>
        <taxon>Pseudomonadati</taxon>
        <taxon>Pseudomonadota</taxon>
        <taxon>Betaproteobacteria</taxon>
        <taxon>Burkholderiales</taxon>
        <taxon>Oxalobacteraceae</taxon>
        <taxon>Telluria group</taxon>
        <taxon>Pseudoduganella</taxon>
    </lineage>
</organism>
<evidence type="ECO:0000313" key="4">
    <source>
        <dbReference type="EMBL" id="MBB3222103.1"/>
    </source>
</evidence>
<dbReference type="InterPro" id="IPR010131">
    <property type="entry name" value="MdtP/NodT-like"/>
</dbReference>
<dbReference type="PANTHER" id="PTHR30203:SF24">
    <property type="entry name" value="BLR4935 PROTEIN"/>
    <property type="match status" value="1"/>
</dbReference>
<protein>
    <submittedName>
        <fullName evidence="4">Cobalt-zinc-cadmium efflux system outer membrane protein</fullName>
    </submittedName>
    <submittedName>
        <fullName evidence="5">TolC family protein</fullName>
    </submittedName>
</protein>
<dbReference type="PANTHER" id="PTHR30203">
    <property type="entry name" value="OUTER MEMBRANE CATION EFFLUX PROTEIN"/>
    <property type="match status" value="1"/>
</dbReference>
<evidence type="ECO:0000313" key="7">
    <source>
        <dbReference type="Proteomes" id="UP000584325"/>
    </source>
</evidence>
<accession>A0A4P8HR97</accession>
<evidence type="ECO:0000256" key="2">
    <source>
        <dbReference type="SAM" id="Coils"/>
    </source>
</evidence>
<dbReference type="GO" id="GO:0015562">
    <property type="term" value="F:efflux transmembrane transporter activity"/>
    <property type="evidence" value="ECO:0007669"/>
    <property type="project" value="InterPro"/>
</dbReference>
<dbReference type="AlphaFoldDB" id="A0A4P8HR97"/>
<keyword evidence="6" id="KW-1185">Reference proteome</keyword>
<keyword evidence="3" id="KW-0732">Signal</keyword>
<feature type="coiled-coil region" evidence="2">
    <location>
        <begin position="301"/>
        <end position="339"/>
    </location>
</feature>
<feature type="chain" id="PRO_5035292107" evidence="3">
    <location>
        <begin position="26"/>
        <end position="413"/>
    </location>
</feature>
<dbReference type="Proteomes" id="UP000298763">
    <property type="component" value="Chromosome"/>
</dbReference>
<dbReference type="SUPFAM" id="SSF56954">
    <property type="entry name" value="Outer membrane efflux proteins (OEP)"/>
    <property type="match status" value="1"/>
</dbReference>
<evidence type="ECO:0000256" key="1">
    <source>
        <dbReference type="ARBA" id="ARBA00007613"/>
    </source>
</evidence>
<reference evidence="4 7" key="2">
    <citation type="submission" date="2020-08" db="EMBL/GenBank/DDBJ databases">
        <title>Genomic Encyclopedia of Type Strains, Phase III (KMG-III): the genomes of soil and plant-associated and newly described type strains.</title>
        <authorList>
            <person name="Whitman W."/>
        </authorList>
    </citation>
    <scope>NUCLEOTIDE SEQUENCE [LARGE SCALE GENOMIC DNA]</scope>
    <source>
        <strain evidence="4 7">CECT 7753</strain>
    </source>
</reference>
<sequence length="413" mass="43094">MPIHVSRVLASLILAGAFSTTTAQSQPMKLADAVALSLQRAPSQLAAEATLRAAEANIAVANARPNPTVSYEHENVMGSGRYAGFGGGERTLSVAVPLELGGKRAARRRVAEAEQHSAGLGIAMTRSDIVQRVTEAFVAAVAARRQLSLAEEALALAQRAAHVAQERVGVGKASPIEAQRADVVRINADVARDKAERSLALAEADLARLTGRALEDSIAAPWFDVTEATPMPRTDVSPLSLMAAEAQAATAAARVAAARSERVPDVTVTAGMRRYGDNSDKAAVLGISVPLPLFNQGTAALARSKAEYDRALADRDAAAQEASQELAHAQVAVADAQAAAQAANGPAMAAAQEVARIARIGYASGKFPQLELIDAERSLAETREAAVDALAAFHLARARLARLQGSNDPIYKD</sequence>
<keyword evidence="2" id="KW-0175">Coiled coil</keyword>
<dbReference type="EMBL" id="JACHXS010000005">
    <property type="protein sequence ID" value="MBB3222103.1"/>
    <property type="molecule type" value="Genomic_DNA"/>
</dbReference>
<reference evidence="5 6" key="1">
    <citation type="submission" date="2019-05" db="EMBL/GenBank/DDBJ databases">
        <title>Draft Genome Sequences of Six Type Strains of the Genus Massilia.</title>
        <authorList>
            <person name="Miess H."/>
            <person name="Frediansyhah A."/>
            <person name="Gross H."/>
        </authorList>
    </citation>
    <scope>NUCLEOTIDE SEQUENCE [LARGE SCALE GENOMIC DNA]</scope>
    <source>
        <strain evidence="5 6">DSMZ 26121</strain>
    </source>
</reference>
<evidence type="ECO:0000256" key="3">
    <source>
        <dbReference type="SAM" id="SignalP"/>
    </source>
</evidence>
<dbReference type="Gene3D" id="1.20.1600.10">
    <property type="entry name" value="Outer membrane efflux proteins (OEP)"/>
    <property type="match status" value="1"/>
</dbReference>
<feature type="coiled-coil region" evidence="2">
    <location>
        <begin position="140"/>
        <end position="167"/>
    </location>
</feature>
<dbReference type="OrthoDB" id="9791261at2"/>
<dbReference type="EMBL" id="CP040017">
    <property type="protein sequence ID" value="QCP12343.1"/>
    <property type="molecule type" value="Genomic_DNA"/>
</dbReference>
<comment type="similarity">
    <text evidence="1">Belongs to the outer membrane factor (OMF) (TC 1.B.17) family.</text>
</comment>